<feature type="transmembrane region" description="Helical" evidence="1">
    <location>
        <begin position="51"/>
        <end position="74"/>
    </location>
</feature>
<evidence type="ECO:0000313" key="3">
    <source>
        <dbReference type="Proteomes" id="UP000026915"/>
    </source>
</evidence>
<accession>A0A061DKA4</accession>
<keyword evidence="1" id="KW-0472">Membrane</keyword>
<evidence type="ECO:0000256" key="1">
    <source>
        <dbReference type="SAM" id="Phobius"/>
    </source>
</evidence>
<proteinExistence type="predicted"/>
<protein>
    <submittedName>
        <fullName evidence="2">Uncharacterized protein</fullName>
    </submittedName>
</protein>
<sequence>MMEKVGDSILYIIREIQEVGKPISIKTSFRNFHLMRSNAFSKSILIAKPPYFLFIIRIVWIASYITIILSAAYLPGIKLL</sequence>
<dbReference type="Gramene" id="EOX93149">
    <property type="protein sequence ID" value="EOX93149"/>
    <property type="gene ID" value="TCM_001998"/>
</dbReference>
<dbReference type="Proteomes" id="UP000026915">
    <property type="component" value="Chromosome 1"/>
</dbReference>
<gene>
    <name evidence="2" type="ORF">TCM_001998</name>
</gene>
<keyword evidence="3" id="KW-1185">Reference proteome</keyword>
<name>A0A061DKA4_THECC</name>
<dbReference type="AlphaFoldDB" id="A0A061DKA4"/>
<reference evidence="2 3" key="1">
    <citation type="journal article" date="2013" name="Genome Biol.">
        <title>The genome sequence of the most widely cultivated cacao type and its use to identify candidate genes regulating pod color.</title>
        <authorList>
            <person name="Motamayor J.C."/>
            <person name="Mockaitis K."/>
            <person name="Schmutz J."/>
            <person name="Haiminen N."/>
            <person name="Iii D.L."/>
            <person name="Cornejo O."/>
            <person name="Findley S.D."/>
            <person name="Zheng P."/>
            <person name="Utro F."/>
            <person name="Royaert S."/>
            <person name="Saski C."/>
            <person name="Jenkins J."/>
            <person name="Podicheti R."/>
            <person name="Zhao M."/>
            <person name="Scheffler B.E."/>
            <person name="Stack J.C."/>
            <person name="Feltus F.A."/>
            <person name="Mustiga G.M."/>
            <person name="Amores F."/>
            <person name="Phillips W."/>
            <person name="Marelli J.P."/>
            <person name="May G.D."/>
            <person name="Shapiro H."/>
            <person name="Ma J."/>
            <person name="Bustamante C.D."/>
            <person name="Schnell R.J."/>
            <person name="Main D."/>
            <person name="Gilbert D."/>
            <person name="Parida L."/>
            <person name="Kuhn D.N."/>
        </authorList>
    </citation>
    <scope>NUCLEOTIDE SEQUENCE [LARGE SCALE GENOMIC DNA]</scope>
    <source>
        <strain evidence="3">cv. Matina 1-6</strain>
    </source>
</reference>
<organism evidence="2 3">
    <name type="scientific">Theobroma cacao</name>
    <name type="common">Cacao</name>
    <name type="synonym">Cocoa</name>
    <dbReference type="NCBI Taxonomy" id="3641"/>
    <lineage>
        <taxon>Eukaryota</taxon>
        <taxon>Viridiplantae</taxon>
        <taxon>Streptophyta</taxon>
        <taxon>Embryophyta</taxon>
        <taxon>Tracheophyta</taxon>
        <taxon>Spermatophyta</taxon>
        <taxon>Magnoliopsida</taxon>
        <taxon>eudicotyledons</taxon>
        <taxon>Gunneridae</taxon>
        <taxon>Pentapetalae</taxon>
        <taxon>rosids</taxon>
        <taxon>malvids</taxon>
        <taxon>Malvales</taxon>
        <taxon>Malvaceae</taxon>
        <taxon>Byttnerioideae</taxon>
        <taxon>Theobroma</taxon>
    </lineage>
</organism>
<dbReference type="EMBL" id="CM001879">
    <property type="protein sequence ID" value="EOX93149.1"/>
    <property type="molecule type" value="Genomic_DNA"/>
</dbReference>
<dbReference type="InParanoid" id="A0A061DKA4"/>
<dbReference type="HOGENOM" id="CLU_2594582_0_0_1"/>
<keyword evidence="1" id="KW-0812">Transmembrane</keyword>
<evidence type="ECO:0000313" key="2">
    <source>
        <dbReference type="EMBL" id="EOX93149.1"/>
    </source>
</evidence>
<keyword evidence="1" id="KW-1133">Transmembrane helix</keyword>